<evidence type="ECO:0000313" key="2">
    <source>
        <dbReference type="EMBL" id="TKB46861.1"/>
    </source>
</evidence>
<dbReference type="OrthoDB" id="1073474at2"/>
<name>A0A4U1B872_9GAMM</name>
<dbReference type="RefSeq" id="WP_136854480.1">
    <property type="nucleotide sequence ID" value="NZ_SWCI01000017.1"/>
</dbReference>
<evidence type="ECO:0000256" key="1">
    <source>
        <dbReference type="SAM" id="Phobius"/>
    </source>
</evidence>
<protein>
    <submittedName>
        <fullName evidence="2">Uncharacterized protein</fullName>
    </submittedName>
</protein>
<dbReference type="EMBL" id="SWCI01000017">
    <property type="protein sequence ID" value="TKB46861.1"/>
    <property type="molecule type" value="Genomic_DNA"/>
</dbReference>
<keyword evidence="1" id="KW-1133">Transmembrane helix</keyword>
<reference evidence="2 3" key="1">
    <citation type="submission" date="2019-04" db="EMBL/GenBank/DDBJ databases">
        <authorList>
            <person name="Hwang J.C."/>
        </authorList>
    </citation>
    <scope>NUCLEOTIDE SEQUENCE [LARGE SCALE GENOMIC DNA]</scope>
    <source>
        <strain evidence="2 3">IMCC35001</strain>
    </source>
</reference>
<accession>A0A4U1B872</accession>
<dbReference type="Proteomes" id="UP000305674">
    <property type="component" value="Unassembled WGS sequence"/>
</dbReference>
<proteinExistence type="predicted"/>
<keyword evidence="3" id="KW-1185">Reference proteome</keyword>
<evidence type="ECO:0000313" key="3">
    <source>
        <dbReference type="Proteomes" id="UP000305674"/>
    </source>
</evidence>
<feature type="transmembrane region" description="Helical" evidence="1">
    <location>
        <begin position="20"/>
        <end position="37"/>
    </location>
</feature>
<comment type="caution">
    <text evidence="2">The sequence shown here is derived from an EMBL/GenBank/DDBJ whole genome shotgun (WGS) entry which is preliminary data.</text>
</comment>
<dbReference type="AlphaFoldDB" id="A0A4U1B872"/>
<organism evidence="2 3">
    <name type="scientific">Ferrimonas sediminicola</name>
    <dbReference type="NCBI Taxonomy" id="2569538"/>
    <lineage>
        <taxon>Bacteria</taxon>
        <taxon>Pseudomonadati</taxon>
        <taxon>Pseudomonadota</taxon>
        <taxon>Gammaproteobacteria</taxon>
        <taxon>Alteromonadales</taxon>
        <taxon>Ferrimonadaceae</taxon>
        <taxon>Ferrimonas</taxon>
    </lineage>
</organism>
<keyword evidence="1" id="KW-0472">Membrane</keyword>
<gene>
    <name evidence="2" type="ORF">FCL40_16940</name>
</gene>
<sequence length="169" mass="20190">MPEADGNFVLGLPIEEFRLYLYFFAVLLTNCITVWIFKRNSKDGDKNRSNERLFKLQELSLSHPFLENQHFISGWNEFKEKYTSNRSSIDFSCESNQRYFQYEQYCEMIFNLASSSFDAAGNEKKLLQNIDFKSWCRSHKCWWENPLDSHSNRDTYDGKFCDMVDGWMK</sequence>
<keyword evidence="1" id="KW-0812">Transmembrane</keyword>